<dbReference type="InterPro" id="IPR015943">
    <property type="entry name" value="WD40/YVTN_repeat-like_dom_sf"/>
</dbReference>
<organism evidence="6 7">
    <name type="scientific">Mya arenaria</name>
    <name type="common">Soft-shell clam</name>
    <dbReference type="NCBI Taxonomy" id="6604"/>
    <lineage>
        <taxon>Eukaryota</taxon>
        <taxon>Metazoa</taxon>
        <taxon>Spiralia</taxon>
        <taxon>Lophotrochozoa</taxon>
        <taxon>Mollusca</taxon>
        <taxon>Bivalvia</taxon>
        <taxon>Autobranchia</taxon>
        <taxon>Heteroconchia</taxon>
        <taxon>Euheterodonta</taxon>
        <taxon>Imparidentia</taxon>
        <taxon>Neoheterodontei</taxon>
        <taxon>Myida</taxon>
        <taxon>Myoidea</taxon>
        <taxon>Myidae</taxon>
        <taxon>Mya</taxon>
    </lineage>
</organism>
<accession>A0ABY7D9E7</accession>
<dbReference type="PROSITE" id="PS50236">
    <property type="entry name" value="CHCR"/>
    <property type="match status" value="1"/>
</dbReference>
<protein>
    <submittedName>
        <fullName evidence="6">VPS41-like protein</fullName>
    </submittedName>
</protein>
<dbReference type="Pfam" id="PF23556">
    <property type="entry name" value="TPR_Vps41"/>
    <property type="match status" value="2"/>
</dbReference>
<evidence type="ECO:0000259" key="5">
    <source>
        <dbReference type="Pfam" id="PF23411"/>
    </source>
</evidence>
<dbReference type="InterPro" id="IPR036322">
    <property type="entry name" value="WD40_repeat_dom_sf"/>
</dbReference>
<name>A0ABY7D9E7_MYAAR</name>
<evidence type="ECO:0000256" key="1">
    <source>
        <dbReference type="ARBA" id="ARBA00022448"/>
    </source>
</evidence>
<keyword evidence="2" id="KW-0653">Protein transport</keyword>
<dbReference type="SUPFAM" id="SSF50978">
    <property type="entry name" value="WD40 repeat-like"/>
    <property type="match status" value="1"/>
</dbReference>
<dbReference type="EMBL" id="CP111012">
    <property type="protein sequence ID" value="WAQ93716.1"/>
    <property type="molecule type" value="Genomic_DNA"/>
</dbReference>
<evidence type="ECO:0000256" key="4">
    <source>
        <dbReference type="SAM" id="MobiDB-lite"/>
    </source>
</evidence>
<dbReference type="Pfam" id="PF23411">
    <property type="entry name" value="Beta-prop_Vps41"/>
    <property type="match status" value="1"/>
</dbReference>
<dbReference type="InterPro" id="IPR057780">
    <property type="entry name" value="Beta-prop_Vps41"/>
</dbReference>
<dbReference type="Pfam" id="PF00400">
    <property type="entry name" value="WD40"/>
    <property type="match status" value="1"/>
</dbReference>
<keyword evidence="1" id="KW-0813">Transport</keyword>
<feature type="domain" description="Vps41 beta-propeller" evidence="5">
    <location>
        <begin position="104"/>
        <end position="220"/>
    </location>
</feature>
<dbReference type="InterPro" id="IPR045111">
    <property type="entry name" value="Vps41/Vps8"/>
</dbReference>
<keyword evidence="7" id="KW-1185">Reference proteome</keyword>
<dbReference type="PANTHER" id="PTHR12616:SF1">
    <property type="entry name" value="VACUOLAR PROTEIN SORTING-ASSOCIATED PROTEIN 41 HOMOLOG"/>
    <property type="match status" value="1"/>
</dbReference>
<feature type="compositionally biased region" description="Polar residues" evidence="4">
    <location>
        <begin position="1"/>
        <end position="18"/>
    </location>
</feature>
<feature type="region of interest" description="Disordered" evidence="4">
    <location>
        <begin position="1"/>
        <end position="23"/>
    </location>
</feature>
<dbReference type="InterPro" id="IPR001680">
    <property type="entry name" value="WD40_rpt"/>
</dbReference>
<evidence type="ECO:0000313" key="6">
    <source>
        <dbReference type="EMBL" id="WAQ93716.1"/>
    </source>
</evidence>
<dbReference type="Proteomes" id="UP001164746">
    <property type="component" value="Chromosome 1"/>
</dbReference>
<evidence type="ECO:0000256" key="3">
    <source>
        <dbReference type="PROSITE-ProRule" id="PRU01006"/>
    </source>
</evidence>
<dbReference type="SMART" id="SM00299">
    <property type="entry name" value="CLH"/>
    <property type="match status" value="1"/>
</dbReference>
<proteinExistence type="predicted"/>
<dbReference type="PANTHER" id="PTHR12616">
    <property type="entry name" value="VACUOLAR PROTEIN SORTING VPS41"/>
    <property type="match status" value="1"/>
</dbReference>
<dbReference type="SMART" id="SM00320">
    <property type="entry name" value="WD40"/>
    <property type="match status" value="1"/>
</dbReference>
<gene>
    <name evidence="6" type="ORF">MAR_006187</name>
</gene>
<dbReference type="InterPro" id="IPR000547">
    <property type="entry name" value="Clathrin_H-chain/VPS_repeat"/>
</dbReference>
<evidence type="ECO:0000313" key="7">
    <source>
        <dbReference type="Proteomes" id="UP001164746"/>
    </source>
</evidence>
<dbReference type="Gene3D" id="2.130.10.10">
    <property type="entry name" value="YVTN repeat-like/Quinoprotein amine dehydrogenase"/>
    <property type="match status" value="1"/>
</dbReference>
<feature type="repeat" description="CHCR" evidence="3">
    <location>
        <begin position="382"/>
        <end position="525"/>
    </location>
</feature>
<reference evidence="6" key="1">
    <citation type="submission" date="2022-11" db="EMBL/GenBank/DDBJ databases">
        <title>Centuries of genome instability and evolution in soft-shell clam transmissible cancer (bioRxiv).</title>
        <authorList>
            <person name="Hart S.F.M."/>
            <person name="Yonemitsu M.A."/>
            <person name="Giersch R.M."/>
            <person name="Beal B.F."/>
            <person name="Arriagada G."/>
            <person name="Davis B.W."/>
            <person name="Ostrander E.A."/>
            <person name="Goff S.P."/>
            <person name="Metzger M.J."/>
        </authorList>
    </citation>
    <scope>NUCLEOTIDE SEQUENCE</scope>
    <source>
        <strain evidence="6">MELC-2E11</strain>
        <tissue evidence="6">Siphon/mantle</tissue>
    </source>
</reference>
<sequence>MATSHGTGSDSVPESQTDQEPKLRYDRVSNDLKKILEKDCASCMAVHAKHTCTVNQISVDDNGDYIASCSDDGKVRITGLYESDHDQIVNFDRPVKSVALDPNFNNHRTLLIGWADTVKVCLVKERKEQDVRDLPPKYVEIIAMFNTPEYMVCGIASLDSNLVLLTYDKPTQPETVQSISSRPNLRIVDPHLNYYEEVSNDALTIRGYQNYRCNDYHLVVARPRDQDDHVAWLLEHEEFEQALEAASLFSKELKKHTYYVFGKNKDYWEAEAYVFAKLGQLKSLAPFLPRSDPQLSPAIYEMVLNDFLQTDAKVFLQLIKEWPHTLYQVQTIISALIDRMDRDRNNRALLQALAELHGFKKEFDKALAIYIKLKHPDVFKLINRHSLYEAVSDRIVQLMEFDKDNAVKMLIDNIGKIPLVTPYSGNMVKLYAEFNQAKLLPFLRSSIPYPLDMALKVVEERSLRPEQVFLLGRMGNIKQALQLITDELRDVDQAIEFCKEHNDQELPAWRYPAYISLREGCKKILVADSYGLMNRLVKTQKKAISVETSHVCQLCQERILVTDTHRASDITVITVQFALHNGVVLAVEECLRSDLDIP</sequence>
<evidence type="ECO:0000256" key="2">
    <source>
        <dbReference type="ARBA" id="ARBA00022927"/>
    </source>
</evidence>